<dbReference type="STRING" id="1580092.NADRNF5_1793"/>
<feature type="domain" description="KOW" evidence="7">
    <location>
        <begin position="95"/>
        <end position="122"/>
    </location>
</feature>
<dbReference type="AlphaFoldDB" id="A0A0D5C441"/>
<organism evidence="8 9">
    <name type="scientific">Nitrosopumilus adriaticus</name>
    <dbReference type="NCBI Taxonomy" id="1580092"/>
    <lineage>
        <taxon>Archaea</taxon>
        <taxon>Nitrososphaerota</taxon>
        <taxon>Nitrososphaeria</taxon>
        <taxon>Nitrosopumilales</taxon>
        <taxon>Nitrosopumilaceae</taxon>
        <taxon>Nitrosopumilus</taxon>
    </lineage>
</organism>
<keyword evidence="2 4" id="KW-0805">Transcription regulation</keyword>
<comment type="similarity">
    <text evidence="1">Belongs to the SPT5 family.</text>
</comment>
<keyword evidence="8" id="KW-0648">Protein biosynthesis</keyword>
<dbReference type="OrthoDB" id="371863at2157"/>
<sequence length="152" mass="16693">MSEEIKSHLFAIRTTGGQEKVVMRLLEAKANANQINIQSVLLVDNLKGYVVIEAINPSDAYMAVEGVRHIRGQLRGELEFKDIEGYLIKKSTVSQLAVDNVVEITGGPFKGMKATITRIDVDKEEATVVLLDASYQLPVTVDANYLKLSSEG</sequence>
<dbReference type="CDD" id="cd09887">
    <property type="entry name" value="NGN_Arch"/>
    <property type="match status" value="1"/>
</dbReference>
<dbReference type="HOGENOM" id="CLU_113589_0_0_2"/>
<dbReference type="RefSeq" id="WP_048117438.1">
    <property type="nucleotide sequence ID" value="NZ_CP011070.1"/>
</dbReference>
<dbReference type="InterPro" id="IPR011590">
    <property type="entry name" value="Spt5_arc"/>
</dbReference>
<dbReference type="HAMAP" id="MF_00950">
    <property type="entry name" value="Spt5_arch"/>
    <property type="match status" value="1"/>
</dbReference>
<dbReference type="InterPro" id="IPR008991">
    <property type="entry name" value="Translation_prot_SH3-like_sf"/>
</dbReference>
<dbReference type="InterPro" id="IPR006645">
    <property type="entry name" value="NGN-like_dom"/>
</dbReference>
<dbReference type="Gene3D" id="2.30.30.30">
    <property type="match status" value="1"/>
</dbReference>
<evidence type="ECO:0000256" key="2">
    <source>
        <dbReference type="ARBA" id="ARBA00023015"/>
    </source>
</evidence>
<reference evidence="9" key="1">
    <citation type="submission" date="2015-03" db="EMBL/GenBank/DDBJ databases">
        <title>Characterization of two novel Thaumarchaeota isolated from the Northern Adriatic Sea.</title>
        <authorList>
            <person name="Bayer B."/>
            <person name="Vojvoda J."/>
            <person name="Offre P."/>
            <person name="Srivastava A."/>
            <person name="Elisabeth N."/>
            <person name="Garcia J.A.L."/>
            <person name="Schleper C."/>
            <person name="Herndl G.J."/>
        </authorList>
    </citation>
    <scope>NUCLEOTIDE SEQUENCE [LARGE SCALE GENOMIC DNA]</scope>
    <source>
        <strain evidence="9">NF5</strain>
    </source>
</reference>
<dbReference type="SMART" id="SM00739">
    <property type="entry name" value="KOW"/>
    <property type="match status" value="1"/>
</dbReference>
<dbReference type="Gene3D" id="3.30.70.940">
    <property type="entry name" value="NusG, N-terminal domain"/>
    <property type="match status" value="1"/>
</dbReference>
<dbReference type="CDD" id="cd06091">
    <property type="entry name" value="KOW_NusG"/>
    <property type="match status" value="1"/>
</dbReference>
<name>A0A0D5C441_9ARCH</name>
<dbReference type="Pfam" id="PF00467">
    <property type="entry name" value="KOW"/>
    <property type="match status" value="1"/>
</dbReference>
<dbReference type="InterPro" id="IPR005824">
    <property type="entry name" value="KOW"/>
</dbReference>
<proteinExistence type="inferred from homology"/>
<dbReference type="GeneID" id="24820962"/>
<gene>
    <name evidence="8" type="primary">spt</name>
    <name evidence="4" type="synonym">spt5</name>
    <name evidence="8" type="ORF">NADRNF5_1793</name>
</gene>
<evidence type="ECO:0000256" key="3">
    <source>
        <dbReference type="ARBA" id="ARBA00023163"/>
    </source>
</evidence>
<evidence type="ECO:0000256" key="1">
    <source>
        <dbReference type="ARBA" id="ARBA00006956"/>
    </source>
</evidence>
<keyword evidence="9" id="KW-1185">Reference proteome</keyword>
<feature type="domain" description="NusG-like N-terminal" evidence="6">
    <location>
        <begin position="6"/>
        <end position="90"/>
    </location>
</feature>
<evidence type="ECO:0000256" key="4">
    <source>
        <dbReference type="HAMAP-Rule" id="MF_00950"/>
    </source>
</evidence>
<dbReference type="SMART" id="SM00738">
    <property type="entry name" value="NGN"/>
    <property type="match status" value="1"/>
</dbReference>
<dbReference type="GO" id="GO:0003746">
    <property type="term" value="F:translation elongation factor activity"/>
    <property type="evidence" value="ECO:0007669"/>
    <property type="project" value="UniProtKB-KW"/>
</dbReference>
<dbReference type="InterPro" id="IPR005100">
    <property type="entry name" value="NGN-domain"/>
</dbReference>
<dbReference type="InterPro" id="IPR036735">
    <property type="entry name" value="NGN_dom_sf"/>
</dbReference>
<accession>A0A0D5C441</accession>
<protein>
    <recommendedName>
        <fullName evidence="4 5">Transcription elongation factor Spt5</fullName>
    </recommendedName>
</protein>
<reference evidence="8 9" key="2">
    <citation type="journal article" date="2016" name="ISME J.">
        <title>Physiological and genomic characterization of two novel marine thaumarchaeal strains indicates niche differentiation.</title>
        <authorList>
            <person name="Bayer B."/>
            <person name="Vojvoda J."/>
            <person name="Offre P."/>
            <person name="Alves R.J."/>
            <person name="Elisabeth N.H."/>
            <person name="Garcia J.A."/>
            <person name="Volland J.M."/>
            <person name="Srivastava A."/>
            <person name="Schleper C."/>
            <person name="Herndl G.J."/>
        </authorList>
    </citation>
    <scope>NUCLEOTIDE SEQUENCE [LARGE SCALE GENOMIC DNA]</scope>
    <source>
        <strain evidence="8 9">NF5</strain>
    </source>
</reference>
<dbReference type="InterPro" id="IPR014722">
    <property type="entry name" value="Rib_uL2_dom2"/>
</dbReference>
<comment type="similarity">
    <text evidence="4">Belongs to the archaeal Spt5 family.</text>
</comment>
<dbReference type="NCBIfam" id="TIGR00405">
    <property type="entry name" value="KOW_elon_Spt5"/>
    <property type="match status" value="1"/>
</dbReference>
<dbReference type="Pfam" id="PF03439">
    <property type="entry name" value="Spt5-NGN"/>
    <property type="match status" value="1"/>
</dbReference>
<keyword evidence="8" id="KW-0251">Elongation factor</keyword>
<comment type="subunit">
    <text evidence="4">Heterodimer composed of Spt4 and Spt5. Interacts with RNA polymerase (RNAP).</text>
</comment>
<keyword evidence="3 4" id="KW-0804">Transcription</keyword>
<evidence type="ECO:0000259" key="7">
    <source>
        <dbReference type="SMART" id="SM00739"/>
    </source>
</evidence>
<comment type="function">
    <text evidence="4">Stimulates transcription elongation.</text>
</comment>
<dbReference type="GO" id="GO:0006354">
    <property type="term" value="P:DNA-templated transcription elongation"/>
    <property type="evidence" value="ECO:0007669"/>
    <property type="project" value="InterPro"/>
</dbReference>
<dbReference type="Proteomes" id="UP000032408">
    <property type="component" value="Chromosome"/>
</dbReference>
<dbReference type="KEGG" id="nin:NADRNF5_1793"/>
<evidence type="ECO:0000256" key="5">
    <source>
        <dbReference type="NCBIfam" id="TIGR00405"/>
    </source>
</evidence>
<evidence type="ECO:0000313" key="9">
    <source>
        <dbReference type="Proteomes" id="UP000032408"/>
    </source>
</evidence>
<dbReference type="GO" id="GO:0006355">
    <property type="term" value="P:regulation of DNA-templated transcription"/>
    <property type="evidence" value="ECO:0007669"/>
    <property type="project" value="UniProtKB-UniRule"/>
</dbReference>
<evidence type="ECO:0000259" key="6">
    <source>
        <dbReference type="SMART" id="SM00738"/>
    </source>
</evidence>
<dbReference type="EMBL" id="CP011070">
    <property type="protein sequence ID" value="AJW71471.1"/>
    <property type="molecule type" value="Genomic_DNA"/>
</dbReference>
<dbReference type="SUPFAM" id="SSF50104">
    <property type="entry name" value="Translation proteins SH3-like domain"/>
    <property type="match status" value="1"/>
</dbReference>
<evidence type="ECO:0000313" key="8">
    <source>
        <dbReference type="EMBL" id="AJW71471.1"/>
    </source>
</evidence>